<dbReference type="EMBL" id="JACEFO010002629">
    <property type="protein sequence ID" value="KAF8653203.1"/>
    <property type="molecule type" value="Genomic_DNA"/>
</dbReference>
<dbReference type="Proteomes" id="UP000636709">
    <property type="component" value="Unassembled WGS sequence"/>
</dbReference>
<organism evidence="2 3">
    <name type="scientific">Digitaria exilis</name>
    <dbReference type="NCBI Taxonomy" id="1010633"/>
    <lineage>
        <taxon>Eukaryota</taxon>
        <taxon>Viridiplantae</taxon>
        <taxon>Streptophyta</taxon>
        <taxon>Embryophyta</taxon>
        <taxon>Tracheophyta</taxon>
        <taxon>Spermatophyta</taxon>
        <taxon>Magnoliopsida</taxon>
        <taxon>Liliopsida</taxon>
        <taxon>Poales</taxon>
        <taxon>Poaceae</taxon>
        <taxon>PACMAD clade</taxon>
        <taxon>Panicoideae</taxon>
        <taxon>Panicodae</taxon>
        <taxon>Paniceae</taxon>
        <taxon>Anthephorinae</taxon>
        <taxon>Digitaria</taxon>
    </lineage>
</organism>
<protein>
    <recommendedName>
        <fullName evidence="1">DUF1618 domain-containing protein</fullName>
    </recommendedName>
</protein>
<feature type="domain" description="DUF1618" evidence="1">
    <location>
        <begin position="127"/>
        <end position="227"/>
    </location>
</feature>
<dbReference type="AlphaFoldDB" id="A0A835DVX8"/>
<sequence>MVSPSSSAELAEPRASWIILGRVASTSPATLGATTVCVADRTAELSAFSGVTNVGLLPLSDSSSAGFVVAELQVAQRHGRRVGDLIWFRSDEASWDEAELACPDVTPWASPDWIPHNVVAYDDMLCWVDLTRGLLVRNPLDPNPHLSFVALLDLTGVALQDRHEGLQGIDSFPIVRVSGGRLRFVDVARRHGEPPGATRVVVWTLESLFDPSIGRARWDHHQCTTTLAAI</sequence>
<dbReference type="PANTHER" id="PTHR33086">
    <property type="entry name" value="OS05G0468200 PROTEIN-RELATED"/>
    <property type="match status" value="1"/>
</dbReference>
<reference evidence="2" key="1">
    <citation type="submission" date="2020-07" db="EMBL/GenBank/DDBJ databases">
        <title>Genome sequence and genetic diversity analysis of an under-domesticated orphan crop, white fonio (Digitaria exilis).</title>
        <authorList>
            <person name="Bennetzen J.L."/>
            <person name="Chen S."/>
            <person name="Ma X."/>
            <person name="Wang X."/>
            <person name="Yssel A.E.J."/>
            <person name="Chaluvadi S.R."/>
            <person name="Johnson M."/>
            <person name="Gangashetty P."/>
            <person name="Hamidou F."/>
            <person name="Sanogo M.D."/>
            <person name="Zwaenepoel A."/>
            <person name="Wallace J."/>
            <person name="Van De Peer Y."/>
            <person name="Van Deynze A."/>
        </authorList>
    </citation>
    <scope>NUCLEOTIDE SEQUENCE</scope>
    <source>
        <tissue evidence="2">Leaves</tissue>
    </source>
</reference>
<dbReference type="PANTHER" id="PTHR33086:SF49">
    <property type="entry name" value="DUF1618 DOMAIN-CONTAINING PROTEIN"/>
    <property type="match status" value="1"/>
</dbReference>
<evidence type="ECO:0000313" key="3">
    <source>
        <dbReference type="Proteomes" id="UP000636709"/>
    </source>
</evidence>
<comment type="caution">
    <text evidence="2">The sequence shown here is derived from an EMBL/GenBank/DDBJ whole genome shotgun (WGS) entry which is preliminary data.</text>
</comment>
<dbReference type="Pfam" id="PF07762">
    <property type="entry name" value="DUF1618"/>
    <property type="match status" value="1"/>
</dbReference>
<keyword evidence="3" id="KW-1185">Reference proteome</keyword>
<gene>
    <name evidence="2" type="ORF">HU200_062656</name>
</gene>
<evidence type="ECO:0000313" key="2">
    <source>
        <dbReference type="EMBL" id="KAF8653203.1"/>
    </source>
</evidence>
<dbReference type="OrthoDB" id="637148at2759"/>
<accession>A0A835DVX8</accession>
<name>A0A835DVX8_9POAL</name>
<proteinExistence type="predicted"/>
<evidence type="ECO:0000259" key="1">
    <source>
        <dbReference type="Pfam" id="PF07762"/>
    </source>
</evidence>
<dbReference type="InterPro" id="IPR011676">
    <property type="entry name" value="DUF1618"/>
</dbReference>